<proteinExistence type="predicted"/>
<dbReference type="InterPro" id="IPR043502">
    <property type="entry name" value="DNA/RNA_pol_sf"/>
</dbReference>
<dbReference type="Gene3D" id="3.10.10.10">
    <property type="entry name" value="HIV Type 1 Reverse Transcriptase, subunit A, domain 1"/>
    <property type="match status" value="1"/>
</dbReference>
<sequence>MANLFFFLKRRVLPYGQRKGVLKALQKMEQDGVIIKVESTAWAPPVVMAMKRDSSTPWICGDCRLNLNPRLQRCAATTVESEDFMKSLHGCQYFSKIVLADACLQIPLNVESRYLTTINTPWGTYQYHFLPFGLHVSFGLFQLAVDSVIKGLDGVLAYQDDVLVFGLNINEHDARLTQLLERFVARTAAIKQSKCVFGLGELEYLGFIVDAHGYHPIRNQGLPSNLQRIKHV</sequence>
<dbReference type="SUPFAM" id="SSF56672">
    <property type="entry name" value="DNA/RNA polymerases"/>
    <property type="match status" value="1"/>
</dbReference>
<dbReference type="PANTHER" id="PTHR37984">
    <property type="entry name" value="PROTEIN CBG26694"/>
    <property type="match status" value="1"/>
</dbReference>
<feature type="domain" description="Reverse transcriptase" evidence="1">
    <location>
        <begin position="77"/>
        <end position="209"/>
    </location>
</feature>
<dbReference type="Pfam" id="PF00078">
    <property type="entry name" value="RVT_1"/>
    <property type="match status" value="1"/>
</dbReference>
<dbReference type="CDD" id="cd01647">
    <property type="entry name" value="RT_LTR"/>
    <property type="match status" value="1"/>
</dbReference>
<organism evidence="4">
    <name type="scientific">Echinostoma caproni</name>
    <dbReference type="NCBI Taxonomy" id="27848"/>
    <lineage>
        <taxon>Eukaryota</taxon>
        <taxon>Metazoa</taxon>
        <taxon>Spiralia</taxon>
        <taxon>Lophotrochozoa</taxon>
        <taxon>Platyhelminthes</taxon>
        <taxon>Trematoda</taxon>
        <taxon>Digenea</taxon>
        <taxon>Plagiorchiida</taxon>
        <taxon>Echinostomata</taxon>
        <taxon>Echinostomatoidea</taxon>
        <taxon>Echinostomatidae</taxon>
        <taxon>Echinostoma</taxon>
    </lineage>
</organism>
<dbReference type="Proteomes" id="UP000272942">
    <property type="component" value="Unassembled WGS sequence"/>
</dbReference>
<keyword evidence="3" id="KW-1185">Reference proteome</keyword>
<name>A0A183AV74_9TREM</name>
<dbReference type="PANTHER" id="PTHR37984:SF9">
    <property type="entry name" value="INTEGRASE CATALYTIC DOMAIN-CONTAINING PROTEIN"/>
    <property type="match status" value="1"/>
</dbReference>
<dbReference type="Gene3D" id="3.30.70.270">
    <property type="match status" value="1"/>
</dbReference>
<gene>
    <name evidence="2" type="ORF">ECPE_LOCUS10859</name>
</gene>
<protein>
    <submittedName>
        <fullName evidence="4">Reverse transcriptase domain-containing protein</fullName>
    </submittedName>
</protein>
<dbReference type="InterPro" id="IPR050951">
    <property type="entry name" value="Retrovirus_Pol_polyprotein"/>
</dbReference>
<reference evidence="2 3" key="2">
    <citation type="submission" date="2018-11" db="EMBL/GenBank/DDBJ databases">
        <authorList>
            <consortium name="Pathogen Informatics"/>
        </authorList>
    </citation>
    <scope>NUCLEOTIDE SEQUENCE [LARGE SCALE GENOMIC DNA]</scope>
    <source>
        <strain evidence="2 3">Egypt</strain>
    </source>
</reference>
<evidence type="ECO:0000313" key="4">
    <source>
        <dbReference type="WBParaSite" id="ECPE_0001089301-mRNA-1"/>
    </source>
</evidence>
<dbReference type="AlphaFoldDB" id="A0A183AV74"/>
<dbReference type="OrthoDB" id="6142245at2759"/>
<evidence type="ECO:0000313" key="2">
    <source>
        <dbReference type="EMBL" id="VDP87737.1"/>
    </source>
</evidence>
<dbReference type="InterPro" id="IPR043128">
    <property type="entry name" value="Rev_trsase/Diguanyl_cyclase"/>
</dbReference>
<accession>A0A183AV74</accession>
<evidence type="ECO:0000313" key="3">
    <source>
        <dbReference type="Proteomes" id="UP000272942"/>
    </source>
</evidence>
<dbReference type="InterPro" id="IPR000477">
    <property type="entry name" value="RT_dom"/>
</dbReference>
<evidence type="ECO:0000259" key="1">
    <source>
        <dbReference type="Pfam" id="PF00078"/>
    </source>
</evidence>
<reference evidence="4" key="1">
    <citation type="submission" date="2016-06" db="UniProtKB">
        <authorList>
            <consortium name="WormBaseParasite"/>
        </authorList>
    </citation>
    <scope>IDENTIFICATION</scope>
</reference>
<dbReference type="WBParaSite" id="ECPE_0001089301-mRNA-1">
    <property type="protein sequence ID" value="ECPE_0001089301-mRNA-1"/>
    <property type="gene ID" value="ECPE_0001089301"/>
</dbReference>
<dbReference type="EMBL" id="UZAN01049820">
    <property type="protein sequence ID" value="VDP87737.1"/>
    <property type="molecule type" value="Genomic_DNA"/>
</dbReference>